<reference evidence="1 2" key="1">
    <citation type="submission" date="2013-02" db="EMBL/GenBank/DDBJ databases">
        <title>Insights into the proteome of triclosan-resistant Pseudomonas putida TRO1, isolated from activated sludge.</title>
        <authorList>
            <person name="Lolas I.B."/>
            <person name="Almeida B."/>
            <person name="Starnawski P.M."/>
            <person name="Soenderkaer M."/>
            <person name="Nielsen K.L."/>
            <person name="Nielsen J.L."/>
        </authorList>
    </citation>
    <scope>NUCLEOTIDE SEQUENCE [LARGE SCALE GENOMIC DNA]</scope>
    <source>
        <strain evidence="1 2">TRO1</strain>
    </source>
</reference>
<organism evidence="1 2">
    <name type="scientific">Pseudomonas putida TRO1</name>
    <dbReference type="NCBI Taxonomy" id="1227924"/>
    <lineage>
        <taxon>Bacteria</taxon>
        <taxon>Pseudomonadati</taxon>
        <taxon>Pseudomonadota</taxon>
        <taxon>Gammaproteobacteria</taxon>
        <taxon>Pseudomonadales</taxon>
        <taxon>Pseudomonadaceae</taxon>
        <taxon>Pseudomonas</taxon>
    </lineage>
</organism>
<proteinExistence type="predicted"/>
<evidence type="ECO:0000313" key="1">
    <source>
        <dbReference type="EMBL" id="ENY78584.1"/>
    </source>
</evidence>
<dbReference type="EMBL" id="APBQ01000049">
    <property type="protein sequence ID" value="ENY78584.1"/>
    <property type="molecule type" value="Genomic_DNA"/>
</dbReference>
<gene>
    <name evidence="1" type="ORF">C206_06559</name>
</gene>
<dbReference type="Proteomes" id="UP000013237">
    <property type="component" value="Unassembled WGS sequence"/>
</dbReference>
<dbReference type="AlphaFoldDB" id="A0AAD2ZUZ3"/>
<name>A0AAD2ZUZ3_PSEPU</name>
<evidence type="ECO:0000313" key="2">
    <source>
        <dbReference type="Proteomes" id="UP000013237"/>
    </source>
</evidence>
<comment type="caution">
    <text evidence="1">The sequence shown here is derived from an EMBL/GenBank/DDBJ whole genome shotgun (WGS) entry which is preliminary data.</text>
</comment>
<protein>
    <submittedName>
        <fullName evidence="1">Uncharacterized protein</fullName>
    </submittedName>
</protein>
<accession>A0AAD2ZUZ3</accession>
<sequence>MGADPFFGIKGYGFICGGAGRCQSAAARHLAASLNIGPCRFFFIQTFNLNLTATNAPHQGAFDICRLLLQSSRFFLS</sequence>